<evidence type="ECO:0000313" key="5">
    <source>
        <dbReference type="Proteomes" id="UP000254346"/>
    </source>
</evidence>
<evidence type="ECO:0000313" key="4">
    <source>
        <dbReference type="EMBL" id="SUH06817.1"/>
    </source>
</evidence>
<feature type="region of interest" description="Disordered" evidence="3">
    <location>
        <begin position="1"/>
        <end position="24"/>
    </location>
</feature>
<feature type="compositionally biased region" description="Polar residues" evidence="3">
    <location>
        <begin position="1"/>
        <end position="18"/>
    </location>
</feature>
<proteinExistence type="predicted"/>
<organism evidence="4 5">
    <name type="scientific">Salmonella enterica I</name>
    <dbReference type="NCBI Taxonomy" id="59201"/>
    <lineage>
        <taxon>Bacteria</taxon>
        <taxon>Pseudomonadati</taxon>
        <taxon>Pseudomonadota</taxon>
        <taxon>Gammaproteobacteria</taxon>
        <taxon>Enterobacterales</taxon>
        <taxon>Enterobacteriaceae</taxon>
        <taxon>Salmonella</taxon>
    </lineage>
</organism>
<gene>
    <name evidence="4" type="primary">yhcM_1</name>
    <name evidence="4" type="ORF">NCTC8256_00680</name>
</gene>
<accession>A0A379VJ90</accession>
<keyword evidence="2" id="KW-0067">ATP-binding</keyword>
<evidence type="ECO:0000256" key="3">
    <source>
        <dbReference type="SAM" id="MobiDB-lite"/>
    </source>
</evidence>
<dbReference type="InterPro" id="IPR005654">
    <property type="entry name" value="ATPase_AFG1-like"/>
</dbReference>
<sequence>MQSLSPTSRYLQALNEGTHQPDDVQKEAVDRLETLYQALTAKKSSATPPGGLIARLGEIIRQKRTGRANTGSRAVYVGGRGARQNMAHGSLLPQPAGRAKTTPAFSSVYAARA</sequence>
<name>A0A379VJ90_SALET</name>
<dbReference type="GO" id="GO:0005524">
    <property type="term" value="F:ATP binding"/>
    <property type="evidence" value="ECO:0007669"/>
    <property type="project" value="UniProtKB-KW"/>
</dbReference>
<evidence type="ECO:0000256" key="2">
    <source>
        <dbReference type="ARBA" id="ARBA00022840"/>
    </source>
</evidence>
<protein>
    <submittedName>
        <fullName evidence="4">ATP/GTP-binding protein</fullName>
    </submittedName>
</protein>
<evidence type="ECO:0000256" key="1">
    <source>
        <dbReference type="ARBA" id="ARBA00022741"/>
    </source>
</evidence>
<dbReference type="AlphaFoldDB" id="A0A379VJ90"/>
<reference evidence="4 5" key="1">
    <citation type="submission" date="2018-06" db="EMBL/GenBank/DDBJ databases">
        <authorList>
            <consortium name="Pathogen Informatics"/>
            <person name="Doyle S."/>
        </authorList>
    </citation>
    <scope>NUCLEOTIDE SEQUENCE [LARGE SCALE GENOMIC DNA]</scope>
    <source>
        <strain evidence="4 5">NCTC8256</strain>
    </source>
</reference>
<dbReference type="EMBL" id="UGXR01000001">
    <property type="protein sequence ID" value="SUH06817.1"/>
    <property type="molecule type" value="Genomic_DNA"/>
</dbReference>
<dbReference type="Pfam" id="PF03969">
    <property type="entry name" value="AFG1_ATPase"/>
    <property type="match status" value="1"/>
</dbReference>
<dbReference type="GO" id="GO:0016887">
    <property type="term" value="F:ATP hydrolysis activity"/>
    <property type="evidence" value="ECO:0007669"/>
    <property type="project" value="InterPro"/>
</dbReference>
<dbReference type="Proteomes" id="UP000254346">
    <property type="component" value="Unassembled WGS sequence"/>
</dbReference>
<keyword evidence="1" id="KW-0547">Nucleotide-binding</keyword>